<protein>
    <submittedName>
        <fullName evidence="2">Uncharacterized protein</fullName>
    </submittedName>
</protein>
<feature type="region of interest" description="Disordered" evidence="1">
    <location>
        <begin position="36"/>
        <end position="146"/>
    </location>
</feature>
<sequence length="146" mass="16709">NVDVILSTPVTEKKKKKTKKKESIAELEVERKVHVIRGLPPIVESEKTPRPSPRKIKSPPLDTDRSQESKMEEASPYATPRKVKTDKLRDKKIEETHQDSVDIISDKETGVLKSKGKKKKVQKSELEETEEQKVEEKKQETNVSPK</sequence>
<gene>
    <name evidence="2" type="primary">ORF29234</name>
</gene>
<accession>A0A0B6YLN2</accession>
<feature type="region of interest" description="Disordered" evidence="1">
    <location>
        <begin position="1"/>
        <end position="24"/>
    </location>
</feature>
<organism evidence="2">
    <name type="scientific">Arion vulgaris</name>
    <dbReference type="NCBI Taxonomy" id="1028688"/>
    <lineage>
        <taxon>Eukaryota</taxon>
        <taxon>Metazoa</taxon>
        <taxon>Spiralia</taxon>
        <taxon>Lophotrochozoa</taxon>
        <taxon>Mollusca</taxon>
        <taxon>Gastropoda</taxon>
        <taxon>Heterobranchia</taxon>
        <taxon>Euthyneura</taxon>
        <taxon>Panpulmonata</taxon>
        <taxon>Eupulmonata</taxon>
        <taxon>Stylommatophora</taxon>
        <taxon>Helicina</taxon>
        <taxon>Arionoidea</taxon>
        <taxon>Arionidae</taxon>
        <taxon>Arion</taxon>
    </lineage>
</organism>
<feature type="compositionally biased region" description="Basic and acidic residues" evidence="1">
    <location>
        <begin position="62"/>
        <end position="73"/>
    </location>
</feature>
<dbReference type="EMBL" id="HACG01010217">
    <property type="protein sequence ID" value="CEK57082.1"/>
    <property type="molecule type" value="Transcribed_RNA"/>
</dbReference>
<name>A0A0B6YLN2_9EUPU</name>
<evidence type="ECO:0000313" key="2">
    <source>
        <dbReference type="EMBL" id="CEK57082.1"/>
    </source>
</evidence>
<reference evidence="2" key="1">
    <citation type="submission" date="2014-12" db="EMBL/GenBank/DDBJ databases">
        <title>Insight into the proteome of Arion vulgaris.</title>
        <authorList>
            <person name="Aradska J."/>
            <person name="Bulat T."/>
            <person name="Smidak R."/>
            <person name="Sarate P."/>
            <person name="Gangsoo J."/>
            <person name="Sialana F."/>
            <person name="Bilban M."/>
            <person name="Lubec G."/>
        </authorList>
    </citation>
    <scope>NUCLEOTIDE SEQUENCE</scope>
    <source>
        <tissue evidence="2">Skin</tissue>
    </source>
</reference>
<feature type="non-terminal residue" evidence="2">
    <location>
        <position position="1"/>
    </location>
</feature>
<dbReference type="AlphaFoldDB" id="A0A0B6YLN2"/>
<evidence type="ECO:0000256" key="1">
    <source>
        <dbReference type="SAM" id="MobiDB-lite"/>
    </source>
</evidence>
<feature type="compositionally biased region" description="Basic and acidic residues" evidence="1">
    <location>
        <begin position="83"/>
        <end position="110"/>
    </location>
</feature>
<proteinExistence type="predicted"/>
<feature type="non-terminal residue" evidence="2">
    <location>
        <position position="146"/>
    </location>
</feature>
<feature type="compositionally biased region" description="Basic and acidic residues" evidence="1">
    <location>
        <begin position="122"/>
        <end position="140"/>
    </location>
</feature>